<dbReference type="OrthoDB" id="9997763at2"/>
<dbReference type="AlphaFoldDB" id="A0A443LS06"/>
<sequence>MDDLHAEVLATPGACLLLVARARLSAEKHGKPLDSMINDYLSQTAKLRGALYEARGLSLRKVLDVIEDERFDFYRARQKEAEEKEAAAKTLRDFARQVTHTAEGVLPGIYFDAMENEDTPPAESEMAVAA</sequence>
<accession>A0A443LS06</accession>
<keyword evidence="2" id="KW-1185">Reference proteome</keyword>
<evidence type="ECO:0000313" key="2">
    <source>
        <dbReference type="Proteomes" id="UP000286594"/>
    </source>
</evidence>
<name>A0A443LS06_9RHOB</name>
<gene>
    <name evidence="1" type="ORF">EOW65_03625</name>
</gene>
<organism evidence="1 2">
    <name type="scientific">Paenirhodobacter ferrireducens</name>
    <dbReference type="NCBI Taxonomy" id="1215032"/>
    <lineage>
        <taxon>Bacteria</taxon>
        <taxon>Pseudomonadati</taxon>
        <taxon>Pseudomonadota</taxon>
        <taxon>Alphaproteobacteria</taxon>
        <taxon>Rhodobacterales</taxon>
        <taxon>Rhodobacter group</taxon>
        <taxon>Paenirhodobacter</taxon>
    </lineage>
</organism>
<dbReference type="EMBL" id="SAVB01000003">
    <property type="protein sequence ID" value="RWR51951.1"/>
    <property type="molecule type" value="Genomic_DNA"/>
</dbReference>
<evidence type="ECO:0000313" key="1">
    <source>
        <dbReference type="EMBL" id="RWR51951.1"/>
    </source>
</evidence>
<dbReference type="Proteomes" id="UP000286594">
    <property type="component" value="Unassembled WGS sequence"/>
</dbReference>
<protein>
    <submittedName>
        <fullName evidence="1">Uncharacterized protein</fullName>
    </submittedName>
</protein>
<comment type="caution">
    <text evidence="1">The sequence shown here is derived from an EMBL/GenBank/DDBJ whole genome shotgun (WGS) entry which is preliminary data.</text>
</comment>
<reference evidence="1 2" key="1">
    <citation type="submission" date="2019-01" db="EMBL/GenBank/DDBJ databases">
        <title>Sinorhodobacter populi sp. nov. isolated from the symptomatic bark tissue of Populus euramericana canker.</title>
        <authorList>
            <person name="Xu G."/>
        </authorList>
    </citation>
    <scope>NUCLEOTIDE SEQUENCE [LARGE SCALE GENOMIC DNA]</scope>
    <source>
        <strain evidence="1 2">CCTCC AB2012026</strain>
    </source>
</reference>
<dbReference type="RefSeq" id="WP_128147636.1">
    <property type="nucleotide sequence ID" value="NZ_SAVB01000003.1"/>
</dbReference>
<proteinExistence type="predicted"/>